<keyword evidence="13" id="KW-1185">Reference proteome</keyword>
<evidence type="ECO:0008006" key="14">
    <source>
        <dbReference type="Google" id="ProtNLM"/>
    </source>
</evidence>
<dbReference type="GO" id="GO:0080122">
    <property type="term" value="F:AMP transmembrane transporter activity"/>
    <property type="evidence" value="ECO:0007669"/>
    <property type="project" value="TreeGrafter"/>
</dbReference>
<evidence type="ECO:0000256" key="8">
    <source>
        <dbReference type="ARBA" id="ARBA00023140"/>
    </source>
</evidence>
<dbReference type="EMBL" id="OC918344">
    <property type="protein sequence ID" value="CAD7649207.1"/>
    <property type="molecule type" value="Genomic_DNA"/>
</dbReference>
<name>A0A7R9LWJ2_9ACAR</name>
<evidence type="ECO:0000313" key="12">
    <source>
        <dbReference type="EMBL" id="CAD7649207.1"/>
    </source>
</evidence>
<dbReference type="AlphaFoldDB" id="A0A7R9LWJ2"/>
<evidence type="ECO:0000256" key="9">
    <source>
        <dbReference type="PROSITE-ProRule" id="PRU00282"/>
    </source>
</evidence>
<dbReference type="PROSITE" id="PS50920">
    <property type="entry name" value="SOLCAR"/>
    <property type="match status" value="3"/>
</dbReference>
<dbReference type="GO" id="GO:0005347">
    <property type="term" value="F:ATP transmembrane transporter activity"/>
    <property type="evidence" value="ECO:0007669"/>
    <property type="project" value="TreeGrafter"/>
</dbReference>
<dbReference type="Gene3D" id="1.50.40.10">
    <property type="entry name" value="Mitochondrial carrier domain"/>
    <property type="match status" value="1"/>
</dbReference>
<organism evidence="12">
    <name type="scientific">Oppiella nova</name>
    <dbReference type="NCBI Taxonomy" id="334625"/>
    <lineage>
        <taxon>Eukaryota</taxon>
        <taxon>Metazoa</taxon>
        <taxon>Ecdysozoa</taxon>
        <taxon>Arthropoda</taxon>
        <taxon>Chelicerata</taxon>
        <taxon>Arachnida</taxon>
        <taxon>Acari</taxon>
        <taxon>Acariformes</taxon>
        <taxon>Sarcoptiformes</taxon>
        <taxon>Oribatida</taxon>
        <taxon>Brachypylina</taxon>
        <taxon>Oppioidea</taxon>
        <taxon>Oppiidae</taxon>
        <taxon>Oppiella</taxon>
    </lineage>
</organism>
<dbReference type="Pfam" id="PF00153">
    <property type="entry name" value="Mito_carr"/>
    <property type="match status" value="3"/>
</dbReference>
<reference evidence="12" key="1">
    <citation type="submission" date="2020-11" db="EMBL/GenBank/DDBJ databases">
        <authorList>
            <person name="Tran Van P."/>
        </authorList>
    </citation>
    <scope>NUCLEOTIDE SEQUENCE</scope>
</reference>
<keyword evidence="6 11" id="KW-1133">Transmembrane helix</keyword>
<evidence type="ECO:0000256" key="10">
    <source>
        <dbReference type="RuleBase" id="RU000488"/>
    </source>
</evidence>
<evidence type="ECO:0000256" key="1">
    <source>
        <dbReference type="ARBA" id="ARBA00004585"/>
    </source>
</evidence>
<feature type="repeat" description="Solcar" evidence="9">
    <location>
        <begin position="215"/>
        <end position="301"/>
    </location>
</feature>
<dbReference type="FunFam" id="1.50.40.10:FF:000129">
    <property type="entry name" value="Peroxisomal membrane protein"/>
    <property type="match status" value="1"/>
</dbReference>
<accession>A0A7R9LWJ2</accession>
<protein>
    <recommendedName>
        <fullName evidence="14">Peroxisomal membrane protein PMP34</fullName>
    </recommendedName>
</protein>
<evidence type="ECO:0000313" key="13">
    <source>
        <dbReference type="Proteomes" id="UP000728032"/>
    </source>
</evidence>
<dbReference type="GO" id="GO:0005778">
    <property type="term" value="C:peroxisomal membrane"/>
    <property type="evidence" value="ECO:0007669"/>
    <property type="project" value="UniProtKB-SubCell"/>
</dbReference>
<evidence type="ECO:0000256" key="2">
    <source>
        <dbReference type="ARBA" id="ARBA00006375"/>
    </source>
</evidence>
<keyword evidence="8" id="KW-0576">Peroxisome</keyword>
<evidence type="ECO:0000256" key="4">
    <source>
        <dbReference type="ARBA" id="ARBA00022692"/>
    </source>
</evidence>
<evidence type="ECO:0000256" key="3">
    <source>
        <dbReference type="ARBA" id="ARBA00022448"/>
    </source>
</evidence>
<evidence type="ECO:0000256" key="7">
    <source>
        <dbReference type="ARBA" id="ARBA00023136"/>
    </source>
</evidence>
<comment type="subcellular location">
    <subcellularLocation>
        <location evidence="1">Peroxisome membrane</location>
        <topology evidence="1">Multi-pass membrane protein</topology>
    </subcellularLocation>
</comment>
<dbReference type="GO" id="GO:0015217">
    <property type="term" value="F:ADP transmembrane transporter activity"/>
    <property type="evidence" value="ECO:0007669"/>
    <property type="project" value="TreeGrafter"/>
</dbReference>
<dbReference type="GO" id="GO:0051724">
    <property type="term" value="F:NAD transmembrane transporter activity"/>
    <property type="evidence" value="ECO:0007669"/>
    <property type="project" value="TreeGrafter"/>
</dbReference>
<feature type="repeat" description="Solcar" evidence="9">
    <location>
        <begin position="109"/>
        <end position="205"/>
    </location>
</feature>
<comment type="similarity">
    <text evidence="2 10">Belongs to the mitochondrial carrier (TC 2.A.29) family.</text>
</comment>
<evidence type="ECO:0000256" key="6">
    <source>
        <dbReference type="ARBA" id="ARBA00022989"/>
    </source>
</evidence>
<feature type="transmembrane region" description="Helical" evidence="11">
    <location>
        <begin position="115"/>
        <end position="135"/>
    </location>
</feature>
<dbReference type="SUPFAM" id="SSF103506">
    <property type="entry name" value="Mitochondrial carrier"/>
    <property type="match status" value="1"/>
</dbReference>
<sequence>MAKSSANDWNHLFTYDTLVHAISGSVGGMTAMSVFFPLDTIRSRLQLEENRKPKDTITMLKELVAEEGLEGLYRGLRPVLVSLCASGFVYFYTFHGLRAVFGSNPSKGHSALKDLTLGAIAGVVNVLMTTPLWVINMRIKMQGTRVNDADRQLRKYPHYEGVLDAILKISRTEGLLTLWSSTLPSLVLVSNPALQFMIYELLKREAQQLLKTNHLSGTVVFMLGAISKSISTVATYPLQVVQSKQRYGTEEAKKMSMIEIMRWIVRRNGVGGLYKGLESKLLQTVLTTALMYLCYEKISTTVFQIMRGSQRAKSQ</sequence>
<feature type="transmembrane region" description="Helical" evidence="11">
    <location>
        <begin position="18"/>
        <end position="38"/>
    </location>
</feature>
<proteinExistence type="inferred from homology"/>
<dbReference type="PANTHER" id="PTHR45939">
    <property type="entry name" value="PEROXISOMAL MEMBRANE PROTEIN PMP34-RELATED"/>
    <property type="match status" value="1"/>
</dbReference>
<dbReference type="InterPro" id="IPR018108">
    <property type="entry name" value="MCP_transmembrane"/>
</dbReference>
<dbReference type="OrthoDB" id="10266426at2759"/>
<keyword evidence="7 9" id="KW-0472">Membrane</keyword>
<dbReference type="EMBL" id="CAJPVJ010003519">
    <property type="protein sequence ID" value="CAG2167663.1"/>
    <property type="molecule type" value="Genomic_DNA"/>
</dbReference>
<evidence type="ECO:0000256" key="11">
    <source>
        <dbReference type="SAM" id="Phobius"/>
    </source>
</evidence>
<dbReference type="InterPro" id="IPR052217">
    <property type="entry name" value="Mito/Peroxisomal_Carrier"/>
</dbReference>
<feature type="transmembrane region" description="Helical" evidence="11">
    <location>
        <begin position="79"/>
        <end position="95"/>
    </location>
</feature>
<dbReference type="PANTHER" id="PTHR45939:SF5">
    <property type="entry name" value="PEROXISOMAL MEMBRANE PROTEIN PMP34"/>
    <property type="match status" value="1"/>
</dbReference>
<dbReference type="GO" id="GO:0015228">
    <property type="term" value="F:coenzyme A transmembrane transporter activity"/>
    <property type="evidence" value="ECO:0007669"/>
    <property type="project" value="TreeGrafter"/>
</dbReference>
<evidence type="ECO:0000256" key="5">
    <source>
        <dbReference type="ARBA" id="ARBA00022737"/>
    </source>
</evidence>
<dbReference type="GO" id="GO:0044610">
    <property type="term" value="F:FMN transmembrane transporter activity"/>
    <property type="evidence" value="ECO:0007669"/>
    <property type="project" value="TreeGrafter"/>
</dbReference>
<feature type="repeat" description="Solcar" evidence="9">
    <location>
        <begin position="15"/>
        <end position="100"/>
    </location>
</feature>
<keyword evidence="4 9" id="KW-0812">Transmembrane</keyword>
<keyword evidence="5" id="KW-0677">Repeat</keyword>
<keyword evidence="3 10" id="KW-0813">Transport</keyword>
<dbReference type="Proteomes" id="UP000728032">
    <property type="component" value="Unassembled WGS sequence"/>
</dbReference>
<dbReference type="InterPro" id="IPR023395">
    <property type="entry name" value="MCP_dom_sf"/>
</dbReference>
<dbReference type="GO" id="GO:0015230">
    <property type="term" value="F:FAD transmembrane transporter activity"/>
    <property type="evidence" value="ECO:0007669"/>
    <property type="project" value="TreeGrafter"/>
</dbReference>
<gene>
    <name evidence="12" type="ORF">ONB1V03_LOCUS7160</name>
</gene>